<feature type="region of interest" description="Disordered" evidence="1">
    <location>
        <begin position="140"/>
        <end position="219"/>
    </location>
</feature>
<feature type="region of interest" description="Disordered" evidence="1">
    <location>
        <begin position="371"/>
        <end position="439"/>
    </location>
</feature>
<feature type="compositionally biased region" description="Polar residues" evidence="1">
    <location>
        <begin position="188"/>
        <end position="219"/>
    </location>
</feature>
<dbReference type="AlphaFoldDB" id="A0A9E7GGJ8"/>
<accession>A0A9E7GGJ8</accession>
<feature type="compositionally biased region" description="Basic and acidic residues" evidence="1">
    <location>
        <begin position="380"/>
        <end position="391"/>
    </location>
</feature>
<protein>
    <recommendedName>
        <fullName evidence="2">GBF-interacting protein 1 N-terminal domain-containing protein</fullName>
    </recommendedName>
</protein>
<feature type="compositionally biased region" description="Polar residues" evidence="1">
    <location>
        <begin position="570"/>
        <end position="586"/>
    </location>
</feature>
<sequence length="975" mass="103643">MSGGGSRVSIPAGVRPTIQNIKEIAGNHSDEEIYAMLKECSMDPNETAQKLLLQGLPSRPPSPPGASHPPSLFRAWPLPPPAQLRFSMGLDWSGEPRSLLSSKLSNGALGFVVSRRRIALSFCILDVSDRMFWDPFHEVKRKRDRRKENVREPADPRWRAGLQGRGGRGGRGNYSSRPVLSDAAAGRNLTSGKVNGVNQGSDKGITSSSSNTPDTEVKSANSILSSISGPTDGPNNIDHPISSQRSYVSGVSGIAPREQSFGVVTTETGTARLSPTDVKSTPTGGHSLPDSDKSSPNKAAAPVSEVYVPTSDPVLAPSLDAHNPAELENIKWVTGIQHSVVETVTSHTGSQHISGSNLSYMSGKCSSMSSPYMHGKVPMKPHESGSNELSEKSQVAPSSFSTATGSRPSSTYSNRSQQLSGLQKAPVPNKEWKPKSTPVIASQASEMTEIPDVPVAAEAVAESLPAPCSVASEVTALKLEKKLEELKLSDRKHVIIPNHLQVSESERHGLSFGSFDPNFELNISFANGPAKDRIDTPVSDSSQETEETTEQPSLSTHTTSSAAQDDFINHPQSPEQVSDNYSSNEAGIPSSISAAAEYDQSQKEAALVPDGLQNSVVQSAPSYPSLGLVPQVLGNQLGQFESSEHQAQDTSRFPSFLVQQTYDPSTSYYTPFYRPTADSDGRISPFLAPGASMYNRNIAVLPSQTGQASNESANAAMLSTAGSTPLATQAAGTMQGSVAIPQQPVPVFRQPAGLHISHYPPNYIPYNQYFSPFYVPPPTLHHFLSSPAFPQQPPTGSMFPTPGSANPATPVKYTLPQYKPGANIGNSTIVGMPAGYGMYNSTPAGYTPDAATSGNSTANDDLGSSQFKENNLCIPGQQSESLSVWIPAPGRDISTLQASSFYSIPQGQHMTFAPTQAGHGAFSGVYHPPPTVPASSVHPLLQQSQTVAGAVEMAGPPAGVYQQPQHAQINWTNNY</sequence>
<evidence type="ECO:0000256" key="1">
    <source>
        <dbReference type="SAM" id="MobiDB-lite"/>
    </source>
</evidence>
<dbReference type="InterPro" id="IPR009719">
    <property type="entry name" value="GIP1_N"/>
</dbReference>
<dbReference type="GO" id="GO:0051082">
    <property type="term" value="F:unfolded protein binding"/>
    <property type="evidence" value="ECO:0007669"/>
    <property type="project" value="TreeGrafter"/>
</dbReference>
<keyword evidence="4" id="KW-1185">Reference proteome</keyword>
<dbReference type="OrthoDB" id="753279at2759"/>
<proteinExistence type="predicted"/>
<evidence type="ECO:0000313" key="4">
    <source>
        <dbReference type="Proteomes" id="UP001055439"/>
    </source>
</evidence>
<evidence type="ECO:0000313" key="3">
    <source>
        <dbReference type="EMBL" id="URE15014.1"/>
    </source>
</evidence>
<feature type="domain" description="GBF-interacting protein 1 N-terminal" evidence="2">
    <location>
        <begin position="10"/>
        <end position="54"/>
    </location>
</feature>
<name>A0A9E7GGJ8_9LILI</name>
<evidence type="ECO:0000259" key="2">
    <source>
        <dbReference type="Pfam" id="PF06972"/>
    </source>
</evidence>
<dbReference type="Pfam" id="PF06972">
    <property type="entry name" value="GIP1_N"/>
    <property type="match status" value="1"/>
</dbReference>
<dbReference type="PANTHER" id="PTHR46775">
    <property type="entry name" value="FLOCCULATION PROTEIN (DUF1296)"/>
    <property type="match status" value="1"/>
</dbReference>
<feature type="compositionally biased region" description="Polar residues" evidence="1">
    <location>
        <begin position="392"/>
        <end position="421"/>
    </location>
</feature>
<feature type="region of interest" description="Disordered" evidence="1">
    <location>
        <begin position="224"/>
        <end position="243"/>
    </location>
</feature>
<dbReference type="SUPFAM" id="SSF46934">
    <property type="entry name" value="UBA-like"/>
    <property type="match status" value="1"/>
</dbReference>
<dbReference type="InterPro" id="IPR044277">
    <property type="entry name" value="GIP1"/>
</dbReference>
<reference evidence="3" key="1">
    <citation type="submission" date="2022-05" db="EMBL/GenBank/DDBJ databases">
        <title>The Musa troglodytarum L. genome provides insights into the mechanism of non-climacteric behaviour and enrichment of carotenoids.</title>
        <authorList>
            <person name="Wang J."/>
        </authorList>
    </citation>
    <scope>NUCLEOTIDE SEQUENCE</scope>
    <source>
        <tissue evidence="3">Leaf</tissue>
    </source>
</reference>
<dbReference type="PANTHER" id="PTHR46775:SF1">
    <property type="entry name" value="FLOCCULATION PROTEIN (DUF1296)"/>
    <property type="match status" value="1"/>
</dbReference>
<gene>
    <name evidence="3" type="ORF">MUK42_11111</name>
</gene>
<feature type="compositionally biased region" description="Gly residues" evidence="1">
    <location>
        <begin position="163"/>
        <end position="172"/>
    </location>
</feature>
<feature type="compositionally biased region" description="Polar residues" evidence="1">
    <location>
        <begin position="267"/>
        <end position="284"/>
    </location>
</feature>
<organism evidence="3 4">
    <name type="scientific">Musa troglodytarum</name>
    <name type="common">fe'i banana</name>
    <dbReference type="NCBI Taxonomy" id="320322"/>
    <lineage>
        <taxon>Eukaryota</taxon>
        <taxon>Viridiplantae</taxon>
        <taxon>Streptophyta</taxon>
        <taxon>Embryophyta</taxon>
        <taxon>Tracheophyta</taxon>
        <taxon>Spermatophyta</taxon>
        <taxon>Magnoliopsida</taxon>
        <taxon>Liliopsida</taxon>
        <taxon>Zingiberales</taxon>
        <taxon>Musaceae</taxon>
        <taxon>Musa</taxon>
    </lineage>
</organism>
<feature type="compositionally biased region" description="Basic and acidic residues" evidence="1">
    <location>
        <begin position="146"/>
        <end position="158"/>
    </location>
</feature>
<dbReference type="Proteomes" id="UP001055439">
    <property type="component" value="Chromosome 7"/>
</dbReference>
<feature type="region of interest" description="Disordered" evidence="1">
    <location>
        <begin position="527"/>
        <end position="586"/>
    </location>
</feature>
<feature type="region of interest" description="Disordered" evidence="1">
    <location>
        <begin position="267"/>
        <end position="301"/>
    </location>
</feature>
<dbReference type="EMBL" id="CP097509">
    <property type="protein sequence ID" value="URE15014.1"/>
    <property type="molecule type" value="Genomic_DNA"/>
</dbReference>
<dbReference type="InterPro" id="IPR009060">
    <property type="entry name" value="UBA-like_sf"/>
</dbReference>